<evidence type="ECO:0000313" key="2">
    <source>
        <dbReference type="EMBL" id="ELP71331.1"/>
    </source>
</evidence>
<accession>L7FJR9</accession>
<dbReference type="AlphaFoldDB" id="L7FJR9"/>
<comment type="caution">
    <text evidence="2">The sequence shown here is derived from an EMBL/GenBank/DDBJ whole genome shotgun (WGS) entry which is preliminary data.</text>
</comment>
<dbReference type="InterPro" id="IPR014757">
    <property type="entry name" value="Tscrpt_reg_IclR_C"/>
</dbReference>
<dbReference type="InterPro" id="IPR029016">
    <property type="entry name" value="GAF-like_dom_sf"/>
</dbReference>
<dbReference type="Pfam" id="PF01614">
    <property type="entry name" value="IclR_C"/>
    <property type="match status" value="1"/>
</dbReference>
<dbReference type="Proteomes" id="UP000010931">
    <property type="component" value="Unassembled WGS sequence"/>
</dbReference>
<protein>
    <submittedName>
        <fullName evidence="2">Transcriptional regulator, IclR family, C-terminal domain protein</fullName>
    </submittedName>
</protein>
<dbReference type="Gene3D" id="3.30.450.40">
    <property type="match status" value="1"/>
</dbReference>
<dbReference type="GeneID" id="97399528"/>
<dbReference type="InterPro" id="IPR050707">
    <property type="entry name" value="HTH_MetabolicPath_Reg"/>
</dbReference>
<dbReference type="GO" id="GO:0003700">
    <property type="term" value="F:DNA-binding transcription factor activity"/>
    <property type="evidence" value="ECO:0007669"/>
    <property type="project" value="TreeGrafter"/>
</dbReference>
<dbReference type="PANTHER" id="PTHR30136">
    <property type="entry name" value="HELIX-TURN-HELIX TRANSCRIPTIONAL REGULATOR, ICLR FAMILY"/>
    <property type="match status" value="1"/>
</dbReference>
<proteinExistence type="predicted"/>
<reference evidence="2 3" key="1">
    <citation type="journal article" date="2011" name="Plasmid">
        <title>Streptomyces turgidiscabies Car8 contains a modular pathogenicity island that shares virulence genes with other actinobacterial plant pathogens.</title>
        <authorList>
            <person name="Huguet-Tapia J.C."/>
            <person name="Badger J.H."/>
            <person name="Loria R."/>
            <person name="Pettis G.S."/>
        </authorList>
    </citation>
    <scope>NUCLEOTIDE SEQUENCE [LARGE SCALE GENOMIC DNA]</scope>
    <source>
        <strain evidence="2 3">Car8</strain>
    </source>
</reference>
<dbReference type="GO" id="GO:0003677">
    <property type="term" value="F:DNA binding"/>
    <property type="evidence" value="ECO:0007669"/>
    <property type="project" value="TreeGrafter"/>
</dbReference>
<dbReference type="PATRIC" id="fig|698760.3.peg.35"/>
<dbReference type="PROSITE" id="PS51078">
    <property type="entry name" value="ICLR_ED"/>
    <property type="match status" value="1"/>
</dbReference>
<organism evidence="2 3">
    <name type="scientific">Streptomyces turgidiscabies (strain Car8)</name>
    <dbReference type="NCBI Taxonomy" id="698760"/>
    <lineage>
        <taxon>Bacteria</taxon>
        <taxon>Bacillati</taxon>
        <taxon>Actinomycetota</taxon>
        <taxon>Actinomycetes</taxon>
        <taxon>Kitasatosporales</taxon>
        <taxon>Streptomycetaceae</taxon>
        <taxon>Streptomyces</taxon>
    </lineage>
</organism>
<dbReference type="STRING" id="85558.T45_01151"/>
<evidence type="ECO:0000313" key="3">
    <source>
        <dbReference type="Proteomes" id="UP000010931"/>
    </source>
</evidence>
<dbReference type="PANTHER" id="PTHR30136:SF24">
    <property type="entry name" value="HTH-TYPE TRANSCRIPTIONAL REPRESSOR ALLR"/>
    <property type="match status" value="1"/>
</dbReference>
<dbReference type="SUPFAM" id="SSF55781">
    <property type="entry name" value="GAF domain-like"/>
    <property type="match status" value="1"/>
</dbReference>
<gene>
    <name evidence="2" type="ORF">STRTUCAR8_05401</name>
</gene>
<keyword evidence="3" id="KW-1185">Reference proteome</keyword>
<dbReference type="GO" id="GO:0045892">
    <property type="term" value="P:negative regulation of DNA-templated transcription"/>
    <property type="evidence" value="ECO:0007669"/>
    <property type="project" value="TreeGrafter"/>
</dbReference>
<evidence type="ECO:0000259" key="1">
    <source>
        <dbReference type="PROSITE" id="PS51078"/>
    </source>
</evidence>
<name>L7FJR9_STRT8</name>
<sequence length="83" mass="8675">MHEELARIRADGYAVDDVENEQDIRCVAAPVYDHKGEVSIAVSISGPAARVTRDRLPELGALLSAATGTITESLGGAVRAAEA</sequence>
<dbReference type="EMBL" id="AEJB01000006">
    <property type="protein sequence ID" value="ELP71331.1"/>
    <property type="molecule type" value="Genomic_DNA"/>
</dbReference>
<dbReference type="RefSeq" id="WP_006373359.1">
    <property type="nucleotide sequence ID" value="NZ_AEJB01000006.1"/>
</dbReference>
<feature type="domain" description="IclR-ED" evidence="1">
    <location>
        <begin position="1"/>
        <end position="76"/>
    </location>
</feature>